<accession>A0AAD9J5R6</accession>
<reference evidence="2" key="1">
    <citation type="journal article" date="2023" name="Mol. Biol. Evol.">
        <title>Third-Generation Sequencing Reveals the Adaptive Role of the Epigenome in Three Deep-Sea Polychaetes.</title>
        <authorList>
            <person name="Perez M."/>
            <person name="Aroh O."/>
            <person name="Sun Y."/>
            <person name="Lan Y."/>
            <person name="Juniper S.K."/>
            <person name="Young C.R."/>
            <person name="Angers B."/>
            <person name="Qian P.Y."/>
        </authorList>
    </citation>
    <scope>NUCLEOTIDE SEQUENCE</scope>
    <source>
        <strain evidence="2">P08H-3</strain>
    </source>
</reference>
<feature type="compositionally biased region" description="Low complexity" evidence="1">
    <location>
        <begin position="19"/>
        <end position="36"/>
    </location>
</feature>
<proteinExistence type="predicted"/>
<dbReference type="Proteomes" id="UP001208570">
    <property type="component" value="Unassembled WGS sequence"/>
</dbReference>
<protein>
    <submittedName>
        <fullName evidence="2">Uncharacterized protein</fullName>
    </submittedName>
</protein>
<dbReference type="EMBL" id="JAODUP010000578">
    <property type="protein sequence ID" value="KAK2146928.1"/>
    <property type="molecule type" value="Genomic_DNA"/>
</dbReference>
<name>A0AAD9J5R6_9ANNE</name>
<feature type="region of interest" description="Disordered" evidence="1">
    <location>
        <begin position="1"/>
        <end position="49"/>
    </location>
</feature>
<evidence type="ECO:0000256" key="1">
    <source>
        <dbReference type="SAM" id="MobiDB-lite"/>
    </source>
</evidence>
<dbReference type="AlphaFoldDB" id="A0AAD9J5R6"/>
<gene>
    <name evidence="2" type="ORF">LSH36_578g00040</name>
</gene>
<organism evidence="2 3">
    <name type="scientific">Paralvinella palmiformis</name>
    <dbReference type="NCBI Taxonomy" id="53620"/>
    <lineage>
        <taxon>Eukaryota</taxon>
        <taxon>Metazoa</taxon>
        <taxon>Spiralia</taxon>
        <taxon>Lophotrochozoa</taxon>
        <taxon>Annelida</taxon>
        <taxon>Polychaeta</taxon>
        <taxon>Sedentaria</taxon>
        <taxon>Canalipalpata</taxon>
        <taxon>Terebellida</taxon>
        <taxon>Terebelliformia</taxon>
        <taxon>Alvinellidae</taxon>
        <taxon>Paralvinella</taxon>
    </lineage>
</organism>
<evidence type="ECO:0000313" key="2">
    <source>
        <dbReference type="EMBL" id="KAK2146928.1"/>
    </source>
</evidence>
<comment type="caution">
    <text evidence="2">The sequence shown here is derived from an EMBL/GenBank/DDBJ whole genome shotgun (WGS) entry which is preliminary data.</text>
</comment>
<evidence type="ECO:0000313" key="3">
    <source>
        <dbReference type="Proteomes" id="UP001208570"/>
    </source>
</evidence>
<keyword evidence="3" id="KW-1185">Reference proteome</keyword>
<sequence>MVSAIRDASYDGHNDDSDVSMIDSDSDSSMDISASVLVPTQEDTSERDIKATWSSVSATTREPGSLDLFPRIPISKERQNATYWVCSVRKPVRCRTRVK</sequence>